<keyword evidence="1" id="KW-0812">Transmembrane</keyword>
<organism evidence="2 3">
    <name type="scientific">Companilactobacillus paralimentarius DSM 13238 = JCM 10415</name>
    <dbReference type="NCBI Taxonomy" id="1122151"/>
    <lineage>
        <taxon>Bacteria</taxon>
        <taxon>Bacillati</taxon>
        <taxon>Bacillota</taxon>
        <taxon>Bacilli</taxon>
        <taxon>Lactobacillales</taxon>
        <taxon>Lactobacillaceae</taxon>
        <taxon>Companilactobacillus</taxon>
    </lineage>
</organism>
<evidence type="ECO:0008006" key="4">
    <source>
        <dbReference type="Google" id="ProtNLM"/>
    </source>
</evidence>
<evidence type="ECO:0000313" key="2">
    <source>
        <dbReference type="EMBL" id="KRL29809.1"/>
    </source>
</evidence>
<dbReference type="RefSeq" id="WP_056955924.1">
    <property type="nucleotide sequence ID" value="NZ_AZES01000107.1"/>
</dbReference>
<comment type="caution">
    <text evidence="2">The sequence shown here is derived from an EMBL/GenBank/DDBJ whole genome shotgun (WGS) entry which is preliminary data.</text>
</comment>
<proteinExistence type="predicted"/>
<accession>A0A0R1PBD2</accession>
<keyword evidence="1" id="KW-0472">Membrane</keyword>
<feature type="transmembrane region" description="Helical" evidence="1">
    <location>
        <begin position="36"/>
        <end position="52"/>
    </location>
</feature>
<protein>
    <recommendedName>
        <fullName evidence="4">DUF308 domain-containing protein</fullName>
    </recommendedName>
</protein>
<sequence>MKNIAYKYPRQRINGIWLIIVGIAMLSLTLKLKNGMPNTIPFGILYSVGIFWELNSKTRKRLSVGPGTKSQQFWANAAIIIMCIAIVFTIILARNTYPTTSINFMRTIWLGVLLSVGLHFFMFIPVHGKMMGILGILTIINVLISMLLVVPLDLVFIIDGFLKLIFGILYIKLSPINF</sequence>
<evidence type="ECO:0000256" key="1">
    <source>
        <dbReference type="SAM" id="Phobius"/>
    </source>
</evidence>
<dbReference type="Pfam" id="PF20313">
    <property type="entry name" value="DUF6609"/>
    <property type="match status" value="1"/>
</dbReference>
<keyword evidence="3" id="KW-1185">Reference proteome</keyword>
<dbReference type="Proteomes" id="UP000051908">
    <property type="component" value="Unassembled WGS sequence"/>
</dbReference>
<dbReference type="GeneID" id="96668487"/>
<gene>
    <name evidence="2" type="ORF">FD33_GL000493</name>
</gene>
<name>A0A0R1PBD2_9LACO</name>
<feature type="transmembrane region" description="Helical" evidence="1">
    <location>
        <begin position="104"/>
        <end position="124"/>
    </location>
</feature>
<dbReference type="InterPro" id="IPR046717">
    <property type="entry name" value="DUF6609"/>
</dbReference>
<dbReference type="OrthoDB" id="9782120at2"/>
<feature type="transmembrane region" description="Helical" evidence="1">
    <location>
        <begin position="12"/>
        <end position="30"/>
    </location>
</feature>
<reference evidence="2 3" key="1">
    <citation type="journal article" date="2015" name="Genome Announc.">
        <title>Expanding the biotechnology potential of lactobacilli through comparative genomics of 213 strains and associated genera.</title>
        <authorList>
            <person name="Sun Z."/>
            <person name="Harris H.M."/>
            <person name="McCann A."/>
            <person name="Guo C."/>
            <person name="Argimon S."/>
            <person name="Zhang W."/>
            <person name="Yang X."/>
            <person name="Jeffery I.B."/>
            <person name="Cooney J.C."/>
            <person name="Kagawa T.F."/>
            <person name="Liu W."/>
            <person name="Song Y."/>
            <person name="Salvetti E."/>
            <person name="Wrobel A."/>
            <person name="Rasinkangas P."/>
            <person name="Parkhill J."/>
            <person name="Rea M.C."/>
            <person name="O'Sullivan O."/>
            <person name="Ritari J."/>
            <person name="Douillard F.P."/>
            <person name="Paul Ross R."/>
            <person name="Yang R."/>
            <person name="Briner A.E."/>
            <person name="Felis G.E."/>
            <person name="de Vos W.M."/>
            <person name="Barrangou R."/>
            <person name="Klaenhammer T.R."/>
            <person name="Caufield P.W."/>
            <person name="Cui Y."/>
            <person name="Zhang H."/>
            <person name="O'Toole P.W."/>
        </authorList>
    </citation>
    <scope>NUCLEOTIDE SEQUENCE [LARGE SCALE GENOMIC DNA]</scope>
    <source>
        <strain evidence="2 3">DSM 13238</strain>
    </source>
</reference>
<dbReference type="EMBL" id="AZES01000107">
    <property type="protein sequence ID" value="KRL29809.1"/>
    <property type="molecule type" value="Genomic_DNA"/>
</dbReference>
<feature type="transmembrane region" description="Helical" evidence="1">
    <location>
        <begin position="73"/>
        <end position="92"/>
    </location>
</feature>
<keyword evidence="1" id="KW-1133">Transmembrane helix</keyword>
<feature type="transmembrane region" description="Helical" evidence="1">
    <location>
        <begin position="131"/>
        <end position="148"/>
    </location>
</feature>
<dbReference type="PATRIC" id="fig|1122151.5.peg.513"/>
<dbReference type="AlphaFoldDB" id="A0A0R1PBD2"/>
<evidence type="ECO:0000313" key="3">
    <source>
        <dbReference type="Proteomes" id="UP000051908"/>
    </source>
</evidence>
<feature type="transmembrane region" description="Helical" evidence="1">
    <location>
        <begin position="154"/>
        <end position="173"/>
    </location>
</feature>